<dbReference type="InterPro" id="IPR050583">
    <property type="entry name" value="Mycobacterial_A85_antigen"/>
</dbReference>
<dbReference type="GO" id="GO:0016747">
    <property type="term" value="F:acyltransferase activity, transferring groups other than amino-acyl groups"/>
    <property type="evidence" value="ECO:0007669"/>
    <property type="project" value="TreeGrafter"/>
</dbReference>
<gene>
    <name evidence="1" type="ORF">ENQ20_08240</name>
</gene>
<dbReference type="Pfam" id="PF00756">
    <property type="entry name" value="Esterase"/>
    <property type="match status" value="1"/>
</dbReference>
<comment type="caution">
    <text evidence="1">The sequence shown here is derived from an EMBL/GenBank/DDBJ whole genome shotgun (WGS) entry which is preliminary data.</text>
</comment>
<evidence type="ECO:0000313" key="1">
    <source>
        <dbReference type="EMBL" id="HDX31471.1"/>
    </source>
</evidence>
<accession>A0A7C1FTY1</accession>
<dbReference type="Gene3D" id="3.40.50.1820">
    <property type="entry name" value="alpha/beta hydrolase"/>
    <property type="match status" value="1"/>
</dbReference>
<dbReference type="AlphaFoldDB" id="A0A7C1FTY1"/>
<name>A0A7C1FTY1_9CHLR</name>
<dbReference type="PANTHER" id="PTHR48098:SF1">
    <property type="entry name" value="DIACYLGLYCEROL ACYLTRANSFERASE_MYCOLYLTRANSFERASE AG85A"/>
    <property type="match status" value="1"/>
</dbReference>
<sequence length="259" mass="29361">MALFHCNFYSNVLNLSVSMDVILPQPVAGAQRNDKIPVLWLLHGLSDDHTIWQRRTSIERYVEPLNLAVVMPAVDRSFYTDMAQGNRYWTYISEELPTLARSFFPLSERREDNFVAGLSMGGYGAFKLALTFPERYAAAASLSGALRNFAEDVGSEDPNWEAELIRIFGDLSRFPGSANDVYHLAEQAARRGEPIPRLYQCCGTEDFLYADNLRFKAHAEAFGLPLTYEEGPGEHVWGYWDAMIQRVLAWLPLRNGGER</sequence>
<dbReference type="InterPro" id="IPR029058">
    <property type="entry name" value="AB_hydrolase_fold"/>
</dbReference>
<proteinExistence type="predicted"/>
<organism evidence="1">
    <name type="scientific">Caldilinea aerophila</name>
    <dbReference type="NCBI Taxonomy" id="133453"/>
    <lineage>
        <taxon>Bacteria</taxon>
        <taxon>Bacillati</taxon>
        <taxon>Chloroflexota</taxon>
        <taxon>Caldilineae</taxon>
        <taxon>Caldilineales</taxon>
        <taxon>Caldilineaceae</taxon>
        <taxon>Caldilinea</taxon>
    </lineage>
</organism>
<dbReference type="InterPro" id="IPR000801">
    <property type="entry name" value="Esterase-like"/>
</dbReference>
<dbReference type="PANTHER" id="PTHR48098">
    <property type="entry name" value="ENTEROCHELIN ESTERASE-RELATED"/>
    <property type="match status" value="1"/>
</dbReference>
<dbReference type="EMBL" id="DSMG01000084">
    <property type="protein sequence ID" value="HDX31471.1"/>
    <property type="molecule type" value="Genomic_DNA"/>
</dbReference>
<reference evidence="1" key="1">
    <citation type="journal article" date="2020" name="mSystems">
        <title>Genome- and Community-Level Interaction Insights into Carbon Utilization and Element Cycling Functions of Hydrothermarchaeota in Hydrothermal Sediment.</title>
        <authorList>
            <person name="Zhou Z."/>
            <person name="Liu Y."/>
            <person name="Xu W."/>
            <person name="Pan J."/>
            <person name="Luo Z.H."/>
            <person name="Li M."/>
        </authorList>
    </citation>
    <scope>NUCLEOTIDE SEQUENCE [LARGE SCALE GENOMIC DNA]</scope>
    <source>
        <strain evidence="1">SpSt-289</strain>
    </source>
</reference>
<protein>
    <submittedName>
        <fullName evidence="1">Esterase family protein</fullName>
    </submittedName>
</protein>
<dbReference type="SUPFAM" id="SSF53474">
    <property type="entry name" value="alpha/beta-Hydrolases"/>
    <property type="match status" value="1"/>
</dbReference>